<evidence type="ECO:0000313" key="3">
    <source>
        <dbReference type="EMBL" id="GLS89267.1"/>
    </source>
</evidence>
<gene>
    <name evidence="3" type="ORF">GCM10007916_03340</name>
</gene>
<dbReference type="Pfam" id="PF02639">
    <property type="entry name" value="DUF188"/>
    <property type="match status" value="1"/>
</dbReference>
<protein>
    <recommendedName>
        <fullName evidence="2">UPF0178 protein GCM10007916_03340</fullName>
    </recommendedName>
</protein>
<dbReference type="CDD" id="cd18720">
    <property type="entry name" value="PIN_YqxD-like"/>
    <property type="match status" value="1"/>
</dbReference>
<accession>A0ABQ6DVW3</accession>
<keyword evidence="4" id="KW-1185">Reference proteome</keyword>
<dbReference type="EMBL" id="BSPQ01000001">
    <property type="protein sequence ID" value="GLS89267.1"/>
    <property type="molecule type" value="Genomic_DNA"/>
</dbReference>
<name>A0ABQ6DVW3_9GAMM</name>
<organism evidence="3 4">
    <name type="scientific">Psychromonas marina</name>
    <dbReference type="NCBI Taxonomy" id="88364"/>
    <lineage>
        <taxon>Bacteria</taxon>
        <taxon>Pseudomonadati</taxon>
        <taxon>Pseudomonadota</taxon>
        <taxon>Gammaproteobacteria</taxon>
        <taxon>Alteromonadales</taxon>
        <taxon>Psychromonadaceae</taxon>
        <taxon>Psychromonas</taxon>
    </lineage>
</organism>
<evidence type="ECO:0000256" key="2">
    <source>
        <dbReference type="HAMAP-Rule" id="MF_00489"/>
    </source>
</evidence>
<comment type="similarity">
    <text evidence="1 2">Belongs to the UPF0178 family.</text>
</comment>
<dbReference type="Proteomes" id="UP001157353">
    <property type="component" value="Unassembled WGS sequence"/>
</dbReference>
<reference evidence="4" key="1">
    <citation type="journal article" date="2019" name="Int. J. Syst. Evol. Microbiol.">
        <title>The Global Catalogue of Microorganisms (GCM) 10K type strain sequencing project: providing services to taxonomists for standard genome sequencing and annotation.</title>
        <authorList>
            <consortium name="The Broad Institute Genomics Platform"/>
            <consortium name="The Broad Institute Genome Sequencing Center for Infectious Disease"/>
            <person name="Wu L."/>
            <person name="Ma J."/>
        </authorList>
    </citation>
    <scope>NUCLEOTIDE SEQUENCE [LARGE SCALE GENOMIC DNA]</scope>
    <source>
        <strain evidence="4">NBRC 103166</strain>
    </source>
</reference>
<evidence type="ECO:0000256" key="1">
    <source>
        <dbReference type="ARBA" id="ARBA00008522"/>
    </source>
</evidence>
<dbReference type="InterPro" id="IPR003791">
    <property type="entry name" value="UPF0178"/>
</dbReference>
<dbReference type="HAMAP" id="MF_00489">
    <property type="entry name" value="UPF0178"/>
    <property type="match status" value="1"/>
</dbReference>
<dbReference type="PANTHER" id="PTHR35146:SF1">
    <property type="entry name" value="UPF0178 PROTEIN YAII"/>
    <property type="match status" value="1"/>
</dbReference>
<sequence>MTIWIDADACPVPVREMVIRASERTSTALVFVANSPLPVPRRALIKTVQVDQGFDVADNYISQHVEKHDLVITQDIPLAAEIVEKGVTALNPRGELYTPENIRQRLAMRNFAQEMRDIGQNTGGQSKFADKEKQAFANALDRWLQKNRG</sequence>
<comment type="caution">
    <text evidence="3">The sequence shown here is derived from an EMBL/GenBank/DDBJ whole genome shotgun (WGS) entry which is preliminary data.</text>
</comment>
<dbReference type="RefSeq" id="WP_284202389.1">
    <property type="nucleotide sequence ID" value="NZ_BSPQ01000001.1"/>
</dbReference>
<evidence type="ECO:0000313" key="4">
    <source>
        <dbReference type="Proteomes" id="UP001157353"/>
    </source>
</evidence>
<proteinExistence type="inferred from homology"/>
<dbReference type="PANTHER" id="PTHR35146">
    <property type="entry name" value="UPF0178 PROTEIN YAII"/>
    <property type="match status" value="1"/>
</dbReference>
<dbReference type="NCBIfam" id="NF001095">
    <property type="entry name" value="PRK00124.1"/>
    <property type="match status" value="1"/>
</dbReference>